<dbReference type="Pfam" id="PF24472">
    <property type="entry name" value="ARM_KDM8_N"/>
    <property type="match status" value="1"/>
</dbReference>
<evidence type="ECO:0000256" key="9">
    <source>
        <dbReference type="ARBA" id="ARBA00023108"/>
    </source>
</evidence>
<keyword evidence="12" id="KW-0131">Cell cycle</keyword>
<comment type="cofactor">
    <cofactor evidence="1">
        <name>Fe(2+)</name>
        <dbReference type="ChEBI" id="CHEBI:29033"/>
    </cofactor>
</comment>
<keyword evidence="6" id="KW-0560">Oxidoreductase</keyword>
<evidence type="ECO:0000256" key="11">
    <source>
        <dbReference type="ARBA" id="ARBA00023242"/>
    </source>
</evidence>
<evidence type="ECO:0000256" key="7">
    <source>
        <dbReference type="ARBA" id="ARBA00023004"/>
    </source>
</evidence>
<evidence type="ECO:0000256" key="10">
    <source>
        <dbReference type="ARBA" id="ARBA00023163"/>
    </source>
</evidence>
<keyword evidence="3" id="KW-0479">Metal-binding</keyword>
<dbReference type="OrthoDB" id="47172at2759"/>
<dbReference type="SUPFAM" id="SSF51197">
    <property type="entry name" value="Clavaminate synthase-like"/>
    <property type="match status" value="1"/>
</dbReference>
<evidence type="ECO:0000313" key="16">
    <source>
        <dbReference type="Proteomes" id="UP000678499"/>
    </source>
</evidence>
<evidence type="ECO:0000256" key="6">
    <source>
        <dbReference type="ARBA" id="ARBA00023002"/>
    </source>
</evidence>
<dbReference type="Pfam" id="PF13621">
    <property type="entry name" value="Cupin_8"/>
    <property type="match status" value="1"/>
</dbReference>
<evidence type="ECO:0000256" key="5">
    <source>
        <dbReference type="ARBA" id="ARBA00022964"/>
    </source>
</evidence>
<dbReference type="PANTHER" id="PTHR12461">
    <property type="entry name" value="HYPOXIA-INDUCIBLE FACTOR 1 ALPHA INHIBITOR-RELATED"/>
    <property type="match status" value="1"/>
</dbReference>
<dbReference type="Proteomes" id="UP000678499">
    <property type="component" value="Unassembled WGS sequence"/>
</dbReference>
<dbReference type="CDD" id="cd02208">
    <property type="entry name" value="cupin_RmlC-like"/>
    <property type="match status" value="1"/>
</dbReference>
<evidence type="ECO:0000256" key="13">
    <source>
        <dbReference type="ARBA" id="ARBA00049800"/>
    </source>
</evidence>
<protein>
    <recommendedName>
        <fullName evidence="13">JmjC domain-containing protein 5</fullName>
    </recommendedName>
</protein>
<name>A0A7R9BIH6_9CRUS</name>
<dbReference type="GO" id="GO:0048511">
    <property type="term" value="P:rhythmic process"/>
    <property type="evidence" value="ECO:0007669"/>
    <property type="project" value="UniProtKB-KW"/>
</dbReference>
<comment type="subcellular location">
    <subcellularLocation>
        <location evidence="2">Nucleus</location>
    </subcellularLocation>
</comment>
<keyword evidence="9" id="KW-0090">Biological rhythms</keyword>
<sequence length="424" mass="48232">MMDIQELRVALPSHKDLVRLATQFSPILHPGFEEMLVFVIEELFEDRFSAEVQEKSAALVDYIWERLNMGHWADIPSDLRRCYSLSSLGKIVTSARNKDWKSALRACDMALMMGAPFNEENLLGNLADKICASLTENISFEAFVKDSRTPFPEVESFRKDFMLLEELQRLECPSIETFVRDFVVPGKPVVIEKAVEHWTAREWSLQRLLKLAGKRLIPVELGSKYTDEDWSQGLMLFEDFVSKYVVPENPEQVAYLAQFDLFAHVPCLRDDFMVPDYCLQEPEKVDINAWFGPKNTVSPLHTDPRGNCFVQVLGSKYVRLYCKEETPRLYAHDEGLLSNTSRVTDAENPDLVEFPDFKLAAGYDCVLGPGDLLYIPPGCWHYVKSLSTYLLPSDDAIITSFFGILDVILPPADACNSGKKTLFV</sequence>
<evidence type="ECO:0000256" key="12">
    <source>
        <dbReference type="ARBA" id="ARBA00023306"/>
    </source>
</evidence>
<evidence type="ECO:0000256" key="2">
    <source>
        <dbReference type="ARBA" id="ARBA00004123"/>
    </source>
</evidence>
<evidence type="ECO:0000259" key="14">
    <source>
        <dbReference type="PROSITE" id="PS51184"/>
    </source>
</evidence>
<dbReference type="InterPro" id="IPR041667">
    <property type="entry name" value="Cupin_8"/>
</dbReference>
<evidence type="ECO:0000256" key="3">
    <source>
        <dbReference type="ARBA" id="ARBA00022723"/>
    </source>
</evidence>
<keyword evidence="16" id="KW-1185">Reference proteome</keyword>
<dbReference type="PROSITE" id="PS51184">
    <property type="entry name" value="JMJC"/>
    <property type="match status" value="1"/>
</dbReference>
<keyword evidence="4" id="KW-0156">Chromatin regulator</keyword>
<keyword evidence="10" id="KW-0804">Transcription</keyword>
<dbReference type="AlphaFoldDB" id="A0A7R9BIH6"/>
<evidence type="ECO:0000256" key="8">
    <source>
        <dbReference type="ARBA" id="ARBA00023015"/>
    </source>
</evidence>
<evidence type="ECO:0000256" key="1">
    <source>
        <dbReference type="ARBA" id="ARBA00001954"/>
    </source>
</evidence>
<dbReference type="PANTHER" id="PTHR12461:SF106">
    <property type="entry name" value="BIFUNCTIONAL PEPTIDASE AND ARGINYL-HYDROXYLASE JMJD5"/>
    <property type="match status" value="1"/>
</dbReference>
<keyword evidence="5" id="KW-0223">Dioxygenase</keyword>
<dbReference type="InterPro" id="IPR003347">
    <property type="entry name" value="JmjC_dom"/>
</dbReference>
<dbReference type="Gene3D" id="2.60.120.650">
    <property type="entry name" value="Cupin"/>
    <property type="match status" value="1"/>
</dbReference>
<dbReference type="EMBL" id="OA882497">
    <property type="protein sequence ID" value="CAD7275683.1"/>
    <property type="molecule type" value="Genomic_DNA"/>
</dbReference>
<dbReference type="GO" id="GO:0005634">
    <property type="term" value="C:nucleus"/>
    <property type="evidence" value="ECO:0007669"/>
    <property type="project" value="UniProtKB-SubCell"/>
</dbReference>
<reference evidence="15" key="1">
    <citation type="submission" date="2020-11" db="EMBL/GenBank/DDBJ databases">
        <authorList>
            <person name="Tran Van P."/>
        </authorList>
    </citation>
    <scope>NUCLEOTIDE SEQUENCE</scope>
</reference>
<dbReference type="InterPro" id="IPR056520">
    <property type="entry name" value="ARM_KDM8_N"/>
</dbReference>
<keyword evidence="7" id="KW-0408">Iron</keyword>
<organism evidence="15">
    <name type="scientific">Notodromas monacha</name>
    <dbReference type="NCBI Taxonomy" id="399045"/>
    <lineage>
        <taxon>Eukaryota</taxon>
        <taxon>Metazoa</taxon>
        <taxon>Ecdysozoa</taxon>
        <taxon>Arthropoda</taxon>
        <taxon>Crustacea</taxon>
        <taxon>Oligostraca</taxon>
        <taxon>Ostracoda</taxon>
        <taxon>Podocopa</taxon>
        <taxon>Podocopida</taxon>
        <taxon>Cypridocopina</taxon>
        <taxon>Cypridoidea</taxon>
        <taxon>Cyprididae</taxon>
        <taxon>Notodromas</taxon>
    </lineage>
</organism>
<keyword evidence="8" id="KW-0805">Transcription regulation</keyword>
<proteinExistence type="predicted"/>
<gene>
    <name evidence="15" type="ORF">NMOB1V02_LOCUS3472</name>
</gene>
<keyword evidence="11" id="KW-0539">Nucleus</keyword>
<dbReference type="GO" id="GO:0051864">
    <property type="term" value="F:histone H3K36 demethylase activity"/>
    <property type="evidence" value="ECO:0007669"/>
    <property type="project" value="TreeGrafter"/>
</dbReference>
<dbReference type="GO" id="GO:0046872">
    <property type="term" value="F:metal ion binding"/>
    <property type="evidence" value="ECO:0007669"/>
    <property type="project" value="UniProtKB-KW"/>
</dbReference>
<evidence type="ECO:0000256" key="4">
    <source>
        <dbReference type="ARBA" id="ARBA00022853"/>
    </source>
</evidence>
<dbReference type="EMBL" id="CAJPEX010000460">
    <property type="protein sequence ID" value="CAG0915835.1"/>
    <property type="molecule type" value="Genomic_DNA"/>
</dbReference>
<accession>A0A7R9BIH6</accession>
<feature type="domain" description="JmjC" evidence="14">
    <location>
        <begin position="254"/>
        <end position="419"/>
    </location>
</feature>
<evidence type="ECO:0000313" key="15">
    <source>
        <dbReference type="EMBL" id="CAD7275683.1"/>
    </source>
</evidence>
<dbReference type="SMART" id="SM00558">
    <property type="entry name" value="JmjC"/>
    <property type="match status" value="1"/>
</dbReference>